<dbReference type="InterPro" id="IPR013885">
    <property type="entry name" value="DUF1764_euk"/>
</dbReference>
<protein>
    <recommendedName>
        <fullName evidence="4">DUF1764-domain-containing protein</fullName>
    </recommendedName>
</protein>
<name>A0AAD4MCR6_9AGAM</name>
<dbReference type="EMBL" id="WTXG01000001">
    <property type="protein sequence ID" value="KAI0307971.1"/>
    <property type="molecule type" value="Genomic_DNA"/>
</dbReference>
<keyword evidence="3" id="KW-1185">Reference proteome</keyword>
<reference evidence="2" key="1">
    <citation type="journal article" date="2022" name="New Phytol.">
        <title>Evolutionary transition to the ectomycorrhizal habit in the genomes of a hyperdiverse lineage of mushroom-forming fungi.</title>
        <authorList>
            <person name="Looney B."/>
            <person name="Miyauchi S."/>
            <person name="Morin E."/>
            <person name="Drula E."/>
            <person name="Courty P.E."/>
            <person name="Kohler A."/>
            <person name="Kuo A."/>
            <person name="LaButti K."/>
            <person name="Pangilinan J."/>
            <person name="Lipzen A."/>
            <person name="Riley R."/>
            <person name="Andreopoulos W."/>
            <person name="He G."/>
            <person name="Johnson J."/>
            <person name="Nolan M."/>
            <person name="Tritt A."/>
            <person name="Barry K.W."/>
            <person name="Grigoriev I.V."/>
            <person name="Nagy L.G."/>
            <person name="Hibbett D."/>
            <person name="Henrissat B."/>
            <person name="Matheny P.B."/>
            <person name="Labbe J."/>
            <person name="Martin F.M."/>
        </authorList>
    </citation>
    <scope>NUCLEOTIDE SEQUENCE</scope>
    <source>
        <strain evidence="2">BPL690</strain>
    </source>
</reference>
<evidence type="ECO:0000256" key="1">
    <source>
        <dbReference type="SAM" id="MobiDB-lite"/>
    </source>
</evidence>
<dbReference type="Pfam" id="PF08576">
    <property type="entry name" value="DUF1764"/>
    <property type="match status" value="1"/>
</dbReference>
<sequence>MSKSLTSSSSEIDDIFSRKPKSLTLQSLQNSTINKKKRFVKRSQTHLAQSKRQAPEIVFDPSAQPSHVSTSSVVSYDRLLPPGNKKRKIEFDQDKFRDSRGTGPRRKTEEGFSIYKEDELGINAETGGTPLCPFDCNCCF</sequence>
<dbReference type="Proteomes" id="UP001203297">
    <property type="component" value="Unassembled WGS sequence"/>
</dbReference>
<dbReference type="AlphaFoldDB" id="A0AAD4MCR6"/>
<dbReference type="PANTHER" id="PTHR34066">
    <property type="entry name" value="GROWTH FACTOR 2"/>
    <property type="match status" value="1"/>
</dbReference>
<feature type="compositionally biased region" description="Polar residues" evidence="1">
    <location>
        <begin position="63"/>
        <end position="74"/>
    </location>
</feature>
<organism evidence="2 3">
    <name type="scientific">Multifurca ochricompacta</name>
    <dbReference type="NCBI Taxonomy" id="376703"/>
    <lineage>
        <taxon>Eukaryota</taxon>
        <taxon>Fungi</taxon>
        <taxon>Dikarya</taxon>
        <taxon>Basidiomycota</taxon>
        <taxon>Agaricomycotina</taxon>
        <taxon>Agaricomycetes</taxon>
        <taxon>Russulales</taxon>
        <taxon>Russulaceae</taxon>
        <taxon>Multifurca</taxon>
    </lineage>
</organism>
<feature type="compositionally biased region" description="Basic and acidic residues" evidence="1">
    <location>
        <begin position="89"/>
        <end position="111"/>
    </location>
</feature>
<evidence type="ECO:0008006" key="4">
    <source>
        <dbReference type="Google" id="ProtNLM"/>
    </source>
</evidence>
<feature type="region of interest" description="Disordered" evidence="1">
    <location>
        <begin position="36"/>
        <end position="111"/>
    </location>
</feature>
<dbReference type="PANTHER" id="PTHR34066:SF1">
    <property type="entry name" value="DUF1764 FAMILY PROTEIN"/>
    <property type="match status" value="1"/>
</dbReference>
<gene>
    <name evidence="2" type="ORF">B0F90DRAFT_1678964</name>
</gene>
<comment type="caution">
    <text evidence="2">The sequence shown here is derived from an EMBL/GenBank/DDBJ whole genome shotgun (WGS) entry which is preliminary data.</text>
</comment>
<proteinExistence type="predicted"/>
<evidence type="ECO:0000313" key="2">
    <source>
        <dbReference type="EMBL" id="KAI0307971.1"/>
    </source>
</evidence>
<accession>A0AAD4MCR6</accession>
<evidence type="ECO:0000313" key="3">
    <source>
        <dbReference type="Proteomes" id="UP001203297"/>
    </source>
</evidence>